<dbReference type="GO" id="GO:0005506">
    <property type="term" value="F:iron ion binding"/>
    <property type="evidence" value="ECO:0007669"/>
    <property type="project" value="InterPro"/>
</dbReference>
<dbReference type="GO" id="GO:0016705">
    <property type="term" value="F:oxidoreductase activity, acting on paired donors, with incorporation or reduction of molecular oxygen"/>
    <property type="evidence" value="ECO:0007669"/>
    <property type="project" value="InterPro"/>
</dbReference>
<dbReference type="InterPro" id="IPR001128">
    <property type="entry name" value="Cyt_P450"/>
</dbReference>
<dbReference type="FunFam" id="1.10.630.10:FF:000011">
    <property type="entry name" value="Cytochrome P450 83B1"/>
    <property type="match status" value="1"/>
</dbReference>
<keyword evidence="10" id="KW-0812">Transmembrane</keyword>
<dbReference type="GO" id="GO:0020037">
    <property type="term" value="F:heme binding"/>
    <property type="evidence" value="ECO:0007669"/>
    <property type="project" value="InterPro"/>
</dbReference>
<evidence type="ECO:0000256" key="6">
    <source>
        <dbReference type="ARBA" id="ARBA00023004"/>
    </source>
</evidence>
<keyword evidence="3 8" id="KW-0349">Heme</keyword>
<dbReference type="Pfam" id="PF00067">
    <property type="entry name" value="p450"/>
    <property type="match status" value="1"/>
</dbReference>
<dbReference type="AlphaFoldDB" id="A0A5B6ZB25"/>
<evidence type="ECO:0000256" key="8">
    <source>
        <dbReference type="PIRSR" id="PIRSR602401-1"/>
    </source>
</evidence>
<dbReference type="PANTHER" id="PTHR47955:SF19">
    <property type="entry name" value="CYTOCHROME P450 71A9-LIKE ISOFORM X1"/>
    <property type="match status" value="1"/>
</dbReference>
<feature type="transmembrane region" description="Helical" evidence="10">
    <location>
        <begin position="301"/>
        <end position="322"/>
    </location>
</feature>
<gene>
    <name evidence="11" type="ORF">Din_010958</name>
</gene>
<evidence type="ECO:0000256" key="3">
    <source>
        <dbReference type="ARBA" id="ARBA00022617"/>
    </source>
</evidence>
<keyword evidence="7 9" id="KW-0503">Monooxygenase</keyword>
<dbReference type="CDD" id="cd11072">
    <property type="entry name" value="CYP71-like"/>
    <property type="match status" value="1"/>
</dbReference>
<name>A0A5B6ZB25_DAVIN</name>
<evidence type="ECO:0000313" key="11">
    <source>
        <dbReference type="EMBL" id="MPA41517.1"/>
    </source>
</evidence>
<dbReference type="InterPro" id="IPR036396">
    <property type="entry name" value="Cyt_P450_sf"/>
</dbReference>
<keyword evidence="5 9" id="KW-0560">Oxidoreductase</keyword>
<evidence type="ECO:0000256" key="7">
    <source>
        <dbReference type="ARBA" id="ARBA00023033"/>
    </source>
</evidence>
<keyword evidence="10" id="KW-0472">Membrane</keyword>
<dbReference type="PRINTS" id="PR00463">
    <property type="entry name" value="EP450I"/>
</dbReference>
<feature type="transmembrane region" description="Helical" evidence="10">
    <location>
        <begin position="6"/>
        <end position="23"/>
    </location>
</feature>
<reference evidence="11" key="1">
    <citation type="submission" date="2019-08" db="EMBL/GenBank/DDBJ databases">
        <title>Reference gene set and small RNA set construction with multiple tissues from Davidia involucrata Baill.</title>
        <authorList>
            <person name="Yang H."/>
            <person name="Zhou C."/>
            <person name="Li G."/>
            <person name="Wang J."/>
            <person name="Gao P."/>
            <person name="Wang M."/>
            <person name="Wang R."/>
            <person name="Zhao Y."/>
        </authorList>
    </citation>
    <scope>NUCLEOTIDE SEQUENCE</scope>
    <source>
        <tissue evidence="11">Mixed with DoveR01_LX</tissue>
    </source>
</reference>
<keyword evidence="10" id="KW-1133">Transmembrane helix</keyword>
<sequence length="509" mass="57840">MALYITYLWWLLLLLLVPLVLLMKKKIQVKRQSKQLPPGPPKLPIIGNLHQIGALAHRSLWQLSKKYGPVMFLQFGGVPTVIVSSAQAAREVLKIHDLDCCSRPQSAGTGKLSYNYLDIAFAPYGDYWREMRKICVLELFSTKRVQSFQFIREEEVALLINSIAQLSSSGSPVDLSEKLISLTANITCMVAFGKSFKGSGFDCDRFQEIIHEAMAMLGCRSASDFFPSVGWIIDRLTGLHGRLERSFHELDVFFEEVIDDHLNPGQLKQEEEDIVDILLRIKRDETEFGAIQLTKDHIKAILMNIFLGGVDTGAVAMVWAMAELARRPRVMQKAQDEIRDFVGKKGKVSESEIDQLQFVKMVVKETLRLHPPGVLLIPRETMSYFKLNGYDIYPKTGIQVNVWAIGRDPTIWKDPEEFFPERFVDSSIDFKGQHFELLPFGAGRRGCPGMYMGTSTVELALANLLYYFDWKLPNGMEEDINMEEAAGLTVYKKLALKLVPMIHQWPQED</sequence>
<dbReference type="PRINTS" id="PR00385">
    <property type="entry name" value="P450"/>
</dbReference>
<dbReference type="GO" id="GO:0004497">
    <property type="term" value="F:monooxygenase activity"/>
    <property type="evidence" value="ECO:0007669"/>
    <property type="project" value="UniProtKB-KW"/>
</dbReference>
<protein>
    <recommendedName>
        <fullName evidence="12">Cytochrome P450 71B34-like</fullName>
    </recommendedName>
</protein>
<evidence type="ECO:0008006" key="12">
    <source>
        <dbReference type="Google" id="ProtNLM"/>
    </source>
</evidence>
<evidence type="ECO:0000256" key="9">
    <source>
        <dbReference type="RuleBase" id="RU000461"/>
    </source>
</evidence>
<keyword evidence="6 8" id="KW-0408">Iron</keyword>
<dbReference type="PANTHER" id="PTHR47955">
    <property type="entry name" value="CYTOCHROME P450 FAMILY 71 PROTEIN"/>
    <property type="match status" value="1"/>
</dbReference>
<dbReference type="InterPro" id="IPR017972">
    <property type="entry name" value="Cyt_P450_CS"/>
</dbReference>
<keyword evidence="4 8" id="KW-0479">Metal-binding</keyword>
<dbReference type="Gene3D" id="1.10.630.10">
    <property type="entry name" value="Cytochrome P450"/>
    <property type="match status" value="1"/>
</dbReference>
<dbReference type="PROSITE" id="PS00086">
    <property type="entry name" value="CYTOCHROME_P450"/>
    <property type="match status" value="1"/>
</dbReference>
<dbReference type="InterPro" id="IPR002401">
    <property type="entry name" value="Cyt_P450_E_grp-I"/>
</dbReference>
<evidence type="ECO:0000256" key="4">
    <source>
        <dbReference type="ARBA" id="ARBA00022723"/>
    </source>
</evidence>
<proteinExistence type="inferred from homology"/>
<dbReference type="SUPFAM" id="SSF48264">
    <property type="entry name" value="Cytochrome P450"/>
    <property type="match status" value="1"/>
</dbReference>
<comment type="cofactor">
    <cofactor evidence="1 8">
        <name>heme</name>
        <dbReference type="ChEBI" id="CHEBI:30413"/>
    </cofactor>
</comment>
<evidence type="ECO:0000256" key="5">
    <source>
        <dbReference type="ARBA" id="ARBA00023002"/>
    </source>
</evidence>
<comment type="similarity">
    <text evidence="2 9">Belongs to the cytochrome P450 family.</text>
</comment>
<dbReference type="EMBL" id="GHES01010958">
    <property type="protein sequence ID" value="MPA41517.1"/>
    <property type="molecule type" value="Transcribed_RNA"/>
</dbReference>
<feature type="binding site" description="axial binding residue" evidence="8">
    <location>
        <position position="447"/>
    </location>
    <ligand>
        <name>heme</name>
        <dbReference type="ChEBI" id="CHEBI:30413"/>
    </ligand>
    <ligandPart>
        <name>Fe</name>
        <dbReference type="ChEBI" id="CHEBI:18248"/>
    </ligandPart>
</feature>
<organism evidence="11">
    <name type="scientific">Davidia involucrata</name>
    <name type="common">Dove tree</name>
    <dbReference type="NCBI Taxonomy" id="16924"/>
    <lineage>
        <taxon>Eukaryota</taxon>
        <taxon>Viridiplantae</taxon>
        <taxon>Streptophyta</taxon>
        <taxon>Embryophyta</taxon>
        <taxon>Tracheophyta</taxon>
        <taxon>Spermatophyta</taxon>
        <taxon>Magnoliopsida</taxon>
        <taxon>eudicotyledons</taxon>
        <taxon>Gunneridae</taxon>
        <taxon>Pentapetalae</taxon>
        <taxon>asterids</taxon>
        <taxon>Cornales</taxon>
        <taxon>Nyssaceae</taxon>
        <taxon>Davidia</taxon>
    </lineage>
</organism>
<evidence type="ECO:0000256" key="1">
    <source>
        <dbReference type="ARBA" id="ARBA00001971"/>
    </source>
</evidence>
<evidence type="ECO:0000256" key="2">
    <source>
        <dbReference type="ARBA" id="ARBA00010617"/>
    </source>
</evidence>
<evidence type="ECO:0000256" key="10">
    <source>
        <dbReference type="SAM" id="Phobius"/>
    </source>
</evidence>
<accession>A0A5B6ZB25</accession>